<evidence type="ECO:0000313" key="1">
    <source>
        <dbReference type="EMBL" id="KAK9320191.1"/>
    </source>
</evidence>
<dbReference type="EMBL" id="MU970140">
    <property type="protein sequence ID" value="KAK9320191.1"/>
    <property type="molecule type" value="Genomic_DNA"/>
</dbReference>
<comment type="caution">
    <text evidence="1">The sequence shown here is derived from an EMBL/GenBank/DDBJ whole genome shotgun (WGS) entry which is preliminary data.</text>
</comment>
<proteinExistence type="predicted"/>
<name>A0ACC3TGR5_9ASCO</name>
<accession>A0ACC3TGR5</accession>
<dbReference type="Proteomes" id="UP001489719">
    <property type="component" value="Unassembled WGS sequence"/>
</dbReference>
<organism evidence="1 2">
    <name type="scientific">Lipomyces orientalis</name>
    <dbReference type="NCBI Taxonomy" id="1233043"/>
    <lineage>
        <taxon>Eukaryota</taxon>
        <taxon>Fungi</taxon>
        <taxon>Dikarya</taxon>
        <taxon>Ascomycota</taxon>
        <taxon>Saccharomycotina</taxon>
        <taxon>Lipomycetes</taxon>
        <taxon>Lipomycetales</taxon>
        <taxon>Lipomycetaceae</taxon>
        <taxon>Lipomyces</taxon>
    </lineage>
</organism>
<sequence>MAKGGTPTPSSISTASKNQRDLKKKLLERDGWFSRVGYVMDFDAPAHITPIPGAAASVLEAALIIPLSASKNHSLRRTLSIFAGQDMEVLLTAANINDSSNALLLASDTHRYYFGAFRFGLECRDKKYFIRRLAEDRVLNGDVLAHVDGEEILFGQESHEIAKPSPLLCNVHLAVGHVLRNSGAAEMISKILQDEESFNDGNVDGDYWYRVSASYLDRELTALQGFDTLAMDDNMDADTDGNLSRSSRHTIST</sequence>
<protein>
    <submittedName>
        <fullName evidence="1">Uncharacterized protein</fullName>
    </submittedName>
</protein>
<gene>
    <name evidence="1" type="ORF">V1517DRAFT_354647</name>
</gene>
<keyword evidence="2" id="KW-1185">Reference proteome</keyword>
<evidence type="ECO:0000313" key="2">
    <source>
        <dbReference type="Proteomes" id="UP001489719"/>
    </source>
</evidence>
<reference evidence="2" key="1">
    <citation type="journal article" date="2024" name="Front. Bioeng. Biotechnol.">
        <title>Genome-scale model development and genomic sequencing of the oleaginous clade Lipomyces.</title>
        <authorList>
            <person name="Czajka J.J."/>
            <person name="Han Y."/>
            <person name="Kim J."/>
            <person name="Mondo S.J."/>
            <person name="Hofstad B.A."/>
            <person name="Robles A."/>
            <person name="Haridas S."/>
            <person name="Riley R."/>
            <person name="LaButti K."/>
            <person name="Pangilinan J."/>
            <person name="Andreopoulos W."/>
            <person name="Lipzen A."/>
            <person name="Yan J."/>
            <person name="Wang M."/>
            <person name="Ng V."/>
            <person name="Grigoriev I.V."/>
            <person name="Spatafora J.W."/>
            <person name="Magnuson J.K."/>
            <person name="Baker S.E."/>
            <person name="Pomraning K.R."/>
        </authorList>
    </citation>
    <scope>NUCLEOTIDE SEQUENCE [LARGE SCALE GENOMIC DNA]</scope>
    <source>
        <strain evidence="2">CBS 10300</strain>
    </source>
</reference>